<evidence type="ECO:0000256" key="1">
    <source>
        <dbReference type="ARBA" id="ARBA00006987"/>
    </source>
</evidence>
<protein>
    <submittedName>
        <fullName evidence="3">Tripartite tricarboxylate transporter substrate binding protein</fullName>
    </submittedName>
</protein>
<dbReference type="Gene3D" id="3.40.190.150">
    <property type="entry name" value="Bordetella uptake gene, domain 1"/>
    <property type="match status" value="1"/>
</dbReference>
<organism evidence="3 4">
    <name type="scientific">Falsiroseomonas selenitidurans</name>
    <dbReference type="NCBI Taxonomy" id="2716335"/>
    <lineage>
        <taxon>Bacteria</taxon>
        <taxon>Pseudomonadati</taxon>
        <taxon>Pseudomonadota</taxon>
        <taxon>Alphaproteobacteria</taxon>
        <taxon>Acetobacterales</taxon>
        <taxon>Roseomonadaceae</taxon>
        <taxon>Falsiroseomonas</taxon>
    </lineage>
</organism>
<keyword evidence="4" id="KW-1185">Reference proteome</keyword>
<dbReference type="InterPro" id="IPR005064">
    <property type="entry name" value="BUG"/>
</dbReference>
<dbReference type="Gene3D" id="3.40.190.10">
    <property type="entry name" value="Periplasmic binding protein-like II"/>
    <property type="match status" value="1"/>
</dbReference>
<dbReference type="PANTHER" id="PTHR42928">
    <property type="entry name" value="TRICARBOXYLATE-BINDING PROTEIN"/>
    <property type="match status" value="1"/>
</dbReference>
<evidence type="ECO:0000313" key="3">
    <source>
        <dbReference type="EMBL" id="NKC29565.1"/>
    </source>
</evidence>
<comment type="similarity">
    <text evidence="1">Belongs to the UPF0065 (bug) family.</text>
</comment>
<dbReference type="Pfam" id="PF03401">
    <property type="entry name" value="TctC"/>
    <property type="match status" value="1"/>
</dbReference>
<feature type="chain" id="PRO_5045735713" evidence="2">
    <location>
        <begin position="25"/>
        <end position="327"/>
    </location>
</feature>
<gene>
    <name evidence="3" type="ORF">HEQ75_01735</name>
</gene>
<dbReference type="EMBL" id="JAAVNE010000002">
    <property type="protein sequence ID" value="NKC29565.1"/>
    <property type="molecule type" value="Genomic_DNA"/>
</dbReference>
<name>A0ABX1DYX3_9PROT</name>
<dbReference type="PANTHER" id="PTHR42928:SF5">
    <property type="entry name" value="BLR1237 PROTEIN"/>
    <property type="match status" value="1"/>
</dbReference>
<comment type="caution">
    <text evidence="3">The sequence shown here is derived from an EMBL/GenBank/DDBJ whole genome shotgun (WGS) entry which is preliminary data.</text>
</comment>
<sequence length="327" mass="34315">MRLARRTLLATLAAPALPPSLARAQADGFPSRQVRIVVPFPPGGGLDALARALAEQLQGAWGQAVVVDNRPGGSTVPGTDIVAKAAPDGHTLLITADNSITANPHLIRSLPHDPMKDLAPVSLLVDVHQMVLVHPSVGARSMAELVQAARAAPGRFNFGSYGIASQPHLCFAALMAREKIEMVHVPYRGLTPAVLATLSGEVQMTLAGIASGARHIQAGTLRALAVGRPTRFEALPEVPTLAEAGFDYIDPRTWFGAFAPGATPLALRARIQRDIATAMAAPAVRDRHLVPAGYTVHAATPEATAAFLQRDLAYKAGLIRTAGITPD</sequence>
<proteinExistence type="inferred from homology"/>
<dbReference type="Proteomes" id="UP000787635">
    <property type="component" value="Unassembled WGS sequence"/>
</dbReference>
<accession>A0ABX1DYX3</accession>
<keyword evidence="2" id="KW-0732">Signal</keyword>
<dbReference type="InterPro" id="IPR042100">
    <property type="entry name" value="Bug_dom1"/>
</dbReference>
<reference evidence="3 4" key="1">
    <citation type="submission" date="2020-03" db="EMBL/GenBank/DDBJ databases">
        <title>Roseomonas selenitidurans sp. nov. isolated from urban soil.</title>
        <authorList>
            <person name="Liu H."/>
        </authorList>
    </citation>
    <scope>NUCLEOTIDE SEQUENCE [LARGE SCALE GENOMIC DNA]</scope>
    <source>
        <strain evidence="3 4">BU-1</strain>
    </source>
</reference>
<feature type="signal peptide" evidence="2">
    <location>
        <begin position="1"/>
        <end position="24"/>
    </location>
</feature>
<dbReference type="PIRSF" id="PIRSF017082">
    <property type="entry name" value="YflP"/>
    <property type="match status" value="1"/>
</dbReference>
<evidence type="ECO:0000313" key="4">
    <source>
        <dbReference type="Proteomes" id="UP000787635"/>
    </source>
</evidence>
<evidence type="ECO:0000256" key="2">
    <source>
        <dbReference type="SAM" id="SignalP"/>
    </source>
</evidence>